<comment type="similarity">
    <text evidence="7">Belongs to the CobU/CobP family.</text>
</comment>
<evidence type="ECO:0000256" key="8">
    <source>
        <dbReference type="ARBA" id="ARBA00012016"/>
    </source>
</evidence>
<evidence type="ECO:0000256" key="7">
    <source>
        <dbReference type="ARBA" id="ARBA00007490"/>
    </source>
</evidence>
<evidence type="ECO:0000256" key="17">
    <source>
        <dbReference type="ARBA" id="ARBA00030571"/>
    </source>
</evidence>
<evidence type="ECO:0000256" key="11">
    <source>
        <dbReference type="ARBA" id="ARBA00022679"/>
    </source>
</evidence>
<evidence type="ECO:0000256" key="12">
    <source>
        <dbReference type="ARBA" id="ARBA00022741"/>
    </source>
</evidence>
<dbReference type="RefSeq" id="WP_268007802.1">
    <property type="nucleotide sequence ID" value="NZ_BSUT01000001.1"/>
</dbReference>
<protein>
    <recommendedName>
        <fullName evidence="16">Adenosylcobinamide kinase</fullName>
        <ecNumber evidence="8">2.7.1.156</ecNumber>
        <ecNumber evidence="9">2.7.7.62</ecNumber>
    </recommendedName>
    <alternativeName>
        <fullName evidence="17">Adenosylcobinamide-phosphate guanylyltransferase</fullName>
    </alternativeName>
</protein>
<comment type="pathway">
    <text evidence="5">Cofactor biosynthesis; adenosylcobalamin biosynthesis; adenosylcobalamin from cob(II)yrinate a,c-diamide: step 6/7.</text>
</comment>
<dbReference type="CDD" id="cd00544">
    <property type="entry name" value="CobU"/>
    <property type="match status" value="1"/>
</dbReference>
<evidence type="ECO:0000313" key="18">
    <source>
        <dbReference type="EMBL" id="WAH43896.1"/>
    </source>
</evidence>
<keyword evidence="14" id="KW-0067">ATP-binding</keyword>
<comment type="function">
    <text evidence="4">Catalyzes ATP-dependent phosphorylation of adenosylcobinamide and addition of GMP to adenosylcobinamide phosphate.</text>
</comment>
<evidence type="ECO:0000256" key="14">
    <source>
        <dbReference type="ARBA" id="ARBA00022840"/>
    </source>
</evidence>
<dbReference type="Pfam" id="PF02283">
    <property type="entry name" value="CobU"/>
    <property type="match status" value="1"/>
</dbReference>
<keyword evidence="10" id="KW-0169">Cobalamin biosynthesis</keyword>
<keyword evidence="12" id="KW-0547">Nucleotide-binding</keyword>
<evidence type="ECO:0000256" key="2">
    <source>
        <dbReference type="ARBA" id="ARBA00000711"/>
    </source>
</evidence>
<evidence type="ECO:0000256" key="13">
    <source>
        <dbReference type="ARBA" id="ARBA00022777"/>
    </source>
</evidence>
<dbReference type="PANTHER" id="PTHR34848">
    <property type="match status" value="1"/>
</dbReference>
<evidence type="ECO:0000256" key="10">
    <source>
        <dbReference type="ARBA" id="ARBA00022573"/>
    </source>
</evidence>
<gene>
    <name evidence="18" type="primary">cobU</name>
    <name evidence="18" type="ORF">NZD89_11205</name>
</gene>
<keyword evidence="19" id="KW-1185">Reference proteome</keyword>
<comment type="catalytic activity">
    <reaction evidence="1">
        <text>adenosylcob(III)inamide + ATP = adenosylcob(III)inamide phosphate + ADP + H(+)</text>
        <dbReference type="Rhea" id="RHEA:15769"/>
        <dbReference type="ChEBI" id="CHEBI:2480"/>
        <dbReference type="ChEBI" id="CHEBI:15378"/>
        <dbReference type="ChEBI" id="CHEBI:30616"/>
        <dbReference type="ChEBI" id="CHEBI:58502"/>
        <dbReference type="ChEBI" id="CHEBI:456216"/>
        <dbReference type="EC" id="2.7.1.156"/>
    </reaction>
</comment>
<comment type="pathway">
    <text evidence="6">Cofactor biosynthesis; adenosylcobalamin biosynthesis; adenosylcobalamin from cob(II)yrinate a,c-diamide: step 5/7.</text>
</comment>
<dbReference type="GO" id="GO:0043752">
    <property type="term" value="F:adenosylcobinamide kinase activity"/>
    <property type="evidence" value="ECO:0007669"/>
    <property type="project" value="UniProtKB-EC"/>
</dbReference>
<evidence type="ECO:0000256" key="16">
    <source>
        <dbReference type="ARBA" id="ARBA00029570"/>
    </source>
</evidence>
<comment type="catalytic activity">
    <reaction evidence="2">
        <text>adenosylcob(III)inamide phosphate + GTP + H(+) = adenosylcob(III)inamide-GDP + diphosphate</text>
        <dbReference type="Rhea" id="RHEA:22712"/>
        <dbReference type="ChEBI" id="CHEBI:15378"/>
        <dbReference type="ChEBI" id="CHEBI:33019"/>
        <dbReference type="ChEBI" id="CHEBI:37565"/>
        <dbReference type="ChEBI" id="CHEBI:58502"/>
        <dbReference type="ChEBI" id="CHEBI:60487"/>
        <dbReference type="EC" id="2.7.7.62"/>
    </reaction>
</comment>
<dbReference type="EC" id="2.7.7.62" evidence="9"/>
<keyword evidence="18" id="KW-0548">Nucleotidyltransferase</keyword>
<dbReference type="GO" id="GO:0008820">
    <property type="term" value="F:cobinamide phosphate guanylyltransferase activity"/>
    <property type="evidence" value="ECO:0007669"/>
    <property type="project" value="UniProtKB-EC"/>
</dbReference>
<keyword evidence="15" id="KW-0342">GTP-binding</keyword>
<evidence type="ECO:0000256" key="1">
    <source>
        <dbReference type="ARBA" id="ARBA00000312"/>
    </source>
</evidence>
<dbReference type="NCBIfam" id="NF004469">
    <property type="entry name" value="PRK05800.1"/>
    <property type="match status" value="1"/>
</dbReference>
<reference evidence="18" key="1">
    <citation type="submission" date="2022-08" db="EMBL/GenBank/DDBJ databases">
        <title>Alicyclobacillus fastidiosus DSM 17978, complete genome.</title>
        <authorList>
            <person name="Wang Q."/>
            <person name="Cai R."/>
            <person name="Wang Z."/>
        </authorList>
    </citation>
    <scope>NUCLEOTIDE SEQUENCE</scope>
    <source>
        <strain evidence="18">DSM 17978</strain>
    </source>
</reference>
<evidence type="ECO:0000256" key="9">
    <source>
        <dbReference type="ARBA" id="ARBA00012523"/>
    </source>
</evidence>
<accession>A0ABY6ZP26</accession>
<keyword evidence="13 18" id="KW-0418">Kinase</keyword>
<dbReference type="InterPro" id="IPR003203">
    <property type="entry name" value="CobU/CobP"/>
</dbReference>
<evidence type="ECO:0000313" key="19">
    <source>
        <dbReference type="Proteomes" id="UP001164761"/>
    </source>
</evidence>
<proteinExistence type="inferred from homology"/>
<evidence type="ECO:0000256" key="6">
    <source>
        <dbReference type="ARBA" id="ARBA00005159"/>
    </source>
</evidence>
<name>A0ABY6ZP26_9BACL</name>
<dbReference type="PANTHER" id="PTHR34848:SF1">
    <property type="entry name" value="BIFUNCTIONAL ADENOSYLCOBALAMIN BIOSYNTHESIS PROTEIN COBU"/>
    <property type="match status" value="1"/>
</dbReference>
<keyword evidence="11 18" id="KW-0808">Transferase</keyword>
<dbReference type="Gene3D" id="3.40.50.300">
    <property type="entry name" value="P-loop containing nucleotide triphosphate hydrolases"/>
    <property type="match status" value="1"/>
</dbReference>
<dbReference type="Proteomes" id="UP001164761">
    <property type="component" value="Chromosome"/>
</dbReference>
<organism evidence="18 19">
    <name type="scientific">Alicyclobacillus fastidiosus</name>
    <dbReference type="NCBI Taxonomy" id="392011"/>
    <lineage>
        <taxon>Bacteria</taxon>
        <taxon>Bacillati</taxon>
        <taxon>Bacillota</taxon>
        <taxon>Bacilli</taxon>
        <taxon>Bacillales</taxon>
        <taxon>Alicyclobacillaceae</taxon>
        <taxon>Alicyclobacillus</taxon>
    </lineage>
</organism>
<dbReference type="InterPro" id="IPR027417">
    <property type="entry name" value="P-loop_NTPase"/>
</dbReference>
<dbReference type="SUPFAM" id="SSF52540">
    <property type="entry name" value="P-loop containing nucleoside triphosphate hydrolases"/>
    <property type="match status" value="1"/>
</dbReference>
<dbReference type="PIRSF" id="PIRSF006135">
    <property type="entry name" value="CobU"/>
    <property type="match status" value="1"/>
</dbReference>
<dbReference type="EC" id="2.7.1.156" evidence="8"/>
<evidence type="ECO:0000256" key="15">
    <source>
        <dbReference type="ARBA" id="ARBA00023134"/>
    </source>
</evidence>
<evidence type="ECO:0000256" key="4">
    <source>
        <dbReference type="ARBA" id="ARBA00003889"/>
    </source>
</evidence>
<evidence type="ECO:0000256" key="5">
    <source>
        <dbReference type="ARBA" id="ARBA00004692"/>
    </source>
</evidence>
<evidence type="ECO:0000256" key="3">
    <source>
        <dbReference type="ARBA" id="ARBA00001522"/>
    </source>
</evidence>
<dbReference type="EMBL" id="CP104067">
    <property type="protein sequence ID" value="WAH43896.1"/>
    <property type="molecule type" value="Genomic_DNA"/>
</dbReference>
<comment type="catalytic activity">
    <reaction evidence="3">
        <text>adenosylcob(III)inamide + GTP = adenosylcob(III)inamide phosphate + GDP + H(+)</text>
        <dbReference type="Rhea" id="RHEA:15765"/>
        <dbReference type="ChEBI" id="CHEBI:2480"/>
        <dbReference type="ChEBI" id="CHEBI:15378"/>
        <dbReference type="ChEBI" id="CHEBI:37565"/>
        <dbReference type="ChEBI" id="CHEBI:58189"/>
        <dbReference type="ChEBI" id="CHEBI:58502"/>
        <dbReference type="EC" id="2.7.1.156"/>
    </reaction>
</comment>
<sequence>MTVFFVTGGARSGKSRFAQHLATKLGEGKNVIFVATAPAVDDEMVERIERHRRERPVEWVTVEERLDVVKVLEERRHDVYLIDCLSLLLNNWMYDLKLTEDVFKDLTHRLITCLSSTELDVVLVSNELGLGLVPADKLSRQYRDWLGWLNQAVAKVADSVYLVVSGVAIDLKQLPGSAWDF</sequence>